<evidence type="ECO:0000256" key="1">
    <source>
        <dbReference type="HAMAP-Rule" id="MF_00645"/>
    </source>
</evidence>
<dbReference type="InterPro" id="IPR023473">
    <property type="entry name" value="AMMECR1"/>
</dbReference>
<name>A0A7C5L7F4_CALS0</name>
<dbReference type="HAMAP" id="MF_00645">
    <property type="entry name" value="AMMECR1"/>
    <property type="match status" value="1"/>
</dbReference>
<dbReference type="InterPro" id="IPR027485">
    <property type="entry name" value="AMMECR1_N"/>
</dbReference>
<feature type="domain" description="AMMECR1" evidence="2">
    <location>
        <begin position="4"/>
        <end position="194"/>
    </location>
</feature>
<dbReference type="NCBIfam" id="TIGR00296">
    <property type="entry name" value="TIGR00296 family protein"/>
    <property type="match status" value="1"/>
</dbReference>
<dbReference type="SUPFAM" id="SSF143447">
    <property type="entry name" value="AMMECR1-like"/>
    <property type="match status" value="1"/>
</dbReference>
<dbReference type="NCBIfam" id="TIGR04335">
    <property type="entry name" value="AmmeMemoSam_A"/>
    <property type="match status" value="1"/>
</dbReference>
<gene>
    <name evidence="3" type="ORF">ENM11_04730</name>
</gene>
<evidence type="ECO:0000313" key="3">
    <source>
        <dbReference type="EMBL" id="HHK68445.1"/>
    </source>
</evidence>
<dbReference type="InterPro" id="IPR036071">
    <property type="entry name" value="AMMECR1_dom_sf"/>
</dbReference>
<dbReference type="InterPro" id="IPR027623">
    <property type="entry name" value="AmmeMemoSam_A"/>
</dbReference>
<proteinExistence type="inferred from homology"/>
<dbReference type="Gene3D" id="3.30.1490.150">
    <property type="entry name" value="Hypothetical protein ph0010, domain 2"/>
    <property type="match status" value="1"/>
</dbReference>
<dbReference type="EMBL" id="DRWN01000031">
    <property type="protein sequence ID" value="HHK68445.1"/>
    <property type="molecule type" value="Genomic_DNA"/>
</dbReference>
<dbReference type="PANTHER" id="PTHR13016">
    <property type="entry name" value="AMMECR1 HOMOLOG"/>
    <property type="match status" value="1"/>
</dbReference>
<organism evidence="3">
    <name type="scientific">Caldiarchaeum subterraneum</name>
    <dbReference type="NCBI Taxonomy" id="311458"/>
    <lineage>
        <taxon>Archaea</taxon>
        <taxon>Nitrososphaerota</taxon>
        <taxon>Candidatus Caldarchaeales</taxon>
        <taxon>Candidatus Caldarchaeaceae</taxon>
        <taxon>Candidatus Caldarchaeum</taxon>
    </lineage>
</organism>
<dbReference type="InterPro" id="IPR023472">
    <property type="entry name" value="Uncharacterised_MJ0810"/>
</dbReference>
<dbReference type="Gene3D" id="3.30.700.20">
    <property type="entry name" value="Hypothetical protein ph0010, domain 1"/>
    <property type="match status" value="1"/>
</dbReference>
<dbReference type="PROSITE" id="PS51112">
    <property type="entry name" value="AMMECR1"/>
    <property type="match status" value="1"/>
</dbReference>
<sequence length="198" mass="21971">MDERQGAILVSLARAAVELFLREGNLLKPGDEPVLQQKRGVFVSIYEYPVRELRGCIGFPYPQMPLGEATVKAAVAAAVEDPRFPPLNYTELAKVVFEVSVLTQPEEIDAASRKDLPRKIRVGVDGLIIETPHGSGLLLPQVPVEYGWDAEEYLCHLCVKAGLNPTYWLHGRMRLLRYSAEVFAEQTPGGKVSRTDLV</sequence>
<dbReference type="PANTHER" id="PTHR13016:SF0">
    <property type="entry name" value="AMME SYNDROME CANDIDATE GENE 1 PROTEIN"/>
    <property type="match status" value="1"/>
</dbReference>
<dbReference type="AlphaFoldDB" id="A0A7C5L7F4"/>
<dbReference type="InterPro" id="IPR002733">
    <property type="entry name" value="AMMECR1_domain"/>
</dbReference>
<protein>
    <recommendedName>
        <fullName evidence="1">Protein ENM11_04730</fullName>
    </recommendedName>
</protein>
<evidence type="ECO:0000259" key="2">
    <source>
        <dbReference type="PROSITE" id="PS51112"/>
    </source>
</evidence>
<dbReference type="Pfam" id="PF01871">
    <property type="entry name" value="AMMECR1"/>
    <property type="match status" value="1"/>
</dbReference>
<comment type="caution">
    <text evidence="3">The sequence shown here is derived from an EMBL/GenBank/DDBJ whole genome shotgun (WGS) entry which is preliminary data.</text>
</comment>
<accession>A0A7C5L7F4</accession>
<reference evidence="3" key="1">
    <citation type="journal article" date="2020" name="mSystems">
        <title>Genome- and Community-Level Interaction Insights into Carbon Utilization and Element Cycling Functions of Hydrothermarchaeota in Hydrothermal Sediment.</title>
        <authorList>
            <person name="Zhou Z."/>
            <person name="Liu Y."/>
            <person name="Xu W."/>
            <person name="Pan J."/>
            <person name="Luo Z.H."/>
            <person name="Li M."/>
        </authorList>
    </citation>
    <scope>NUCLEOTIDE SEQUENCE [LARGE SCALE GENOMIC DNA]</scope>
    <source>
        <strain evidence="3">SpSt-1056</strain>
    </source>
</reference>